<comment type="catalytic activity">
    <reaction evidence="7">
        <text>L-dopachrome = 5,6-dihydroxyindole-2-carboxylate</text>
        <dbReference type="Rhea" id="RHEA:13041"/>
        <dbReference type="ChEBI" id="CHEBI:16875"/>
        <dbReference type="ChEBI" id="CHEBI:57509"/>
        <dbReference type="EC" id="5.3.3.12"/>
    </reaction>
</comment>
<keyword evidence="3" id="KW-0202">Cytokine</keyword>
<dbReference type="EMBL" id="CATOUU010000353">
    <property type="protein sequence ID" value="CAI9925936.1"/>
    <property type="molecule type" value="Genomic_DNA"/>
</dbReference>
<dbReference type="PANTHER" id="PTHR11954:SF6">
    <property type="entry name" value="MACROPHAGE MIGRATION INHIBITORY FACTOR"/>
    <property type="match status" value="1"/>
</dbReference>
<dbReference type="GO" id="GO:0050178">
    <property type="term" value="F:phenylpyruvate tautomerase activity"/>
    <property type="evidence" value="ECO:0007669"/>
    <property type="project" value="UniProtKB-EC"/>
</dbReference>
<gene>
    <name evidence="14" type="ORF">HINF_LOCUS13581</name>
    <name evidence="16" type="ORF">HINF_LOCUS37082</name>
    <name evidence="15" type="ORF">HINF_LOCUS39044</name>
    <name evidence="17" type="ORF">HINF_LOCUS49677</name>
    <name evidence="18" type="ORF">HINF_LOCUS72629</name>
    <name evidence="13" type="ORF">HINF_LOCUS8149</name>
</gene>
<evidence type="ECO:0000256" key="4">
    <source>
        <dbReference type="ARBA" id="ARBA00022525"/>
    </source>
</evidence>
<evidence type="ECO:0000313" key="16">
    <source>
        <dbReference type="EMBL" id="CAL6037848.1"/>
    </source>
</evidence>
<dbReference type="EMBL" id="CATOUU010000200">
    <property type="protein sequence ID" value="CAI9920504.1"/>
    <property type="molecule type" value="Genomic_DNA"/>
</dbReference>
<dbReference type="SUPFAM" id="SSF55331">
    <property type="entry name" value="Tautomerase/MIF"/>
    <property type="match status" value="1"/>
</dbReference>
<evidence type="ECO:0000313" key="19">
    <source>
        <dbReference type="Proteomes" id="UP001642409"/>
    </source>
</evidence>
<dbReference type="Gene3D" id="3.30.429.10">
    <property type="entry name" value="Macrophage Migration Inhibitory Factor"/>
    <property type="match status" value="1"/>
</dbReference>
<reference evidence="14" key="1">
    <citation type="submission" date="2023-06" db="EMBL/GenBank/DDBJ databases">
        <authorList>
            <person name="Kurt Z."/>
        </authorList>
    </citation>
    <scope>NUCLEOTIDE SEQUENCE</scope>
</reference>
<dbReference type="InterPro" id="IPR001398">
    <property type="entry name" value="Macrophage_inhib_fac"/>
</dbReference>
<reference evidence="16 19" key="2">
    <citation type="submission" date="2024-07" db="EMBL/GenBank/DDBJ databases">
        <authorList>
            <person name="Akdeniz Z."/>
        </authorList>
    </citation>
    <scope>NUCLEOTIDE SEQUENCE [LARGE SCALE GENOMIC DNA]</scope>
</reference>
<keyword evidence="5" id="KW-0413">Isomerase</keyword>
<keyword evidence="19" id="KW-1185">Reference proteome</keyword>
<dbReference type="EC" id="5.3.2.1" evidence="9"/>
<evidence type="ECO:0000256" key="3">
    <source>
        <dbReference type="ARBA" id="ARBA00022514"/>
    </source>
</evidence>
<dbReference type="Pfam" id="PF01187">
    <property type="entry name" value="MIF"/>
    <property type="match status" value="1"/>
</dbReference>
<name>A0AA86NUP8_9EUKA</name>
<evidence type="ECO:0000256" key="12">
    <source>
        <dbReference type="ARBA" id="ARBA00042730"/>
    </source>
</evidence>
<dbReference type="Proteomes" id="UP001642409">
    <property type="component" value="Unassembled WGS sequence"/>
</dbReference>
<evidence type="ECO:0000313" key="14">
    <source>
        <dbReference type="EMBL" id="CAI9925936.1"/>
    </source>
</evidence>
<evidence type="ECO:0000256" key="9">
    <source>
        <dbReference type="ARBA" id="ARBA00039086"/>
    </source>
</evidence>
<evidence type="ECO:0000256" key="1">
    <source>
        <dbReference type="ARBA" id="ARBA00004613"/>
    </source>
</evidence>
<evidence type="ECO:0000313" key="15">
    <source>
        <dbReference type="EMBL" id="CAI9951399.1"/>
    </source>
</evidence>
<accession>A0AA86NUP8</accession>
<dbReference type="EMBL" id="CAXDID020000138">
    <property type="protein sequence ID" value="CAL6037848.1"/>
    <property type="molecule type" value="Genomic_DNA"/>
</dbReference>
<evidence type="ECO:0000256" key="11">
    <source>
        <dbReference type="ARBA" id="ARBA00041912"/>
    </source>
</evidence>
<comment type="similarity">
    <text evidence="2">Belongs to the MIF family.</text>
</comment>
<dbReference type="EMBL" id="CAXDID020000579">
    <property type="protein sequence ID" value="CAL6104142.1"/>
    <property type="molecule type" value="Genomic_DNA"/>
</dbReference>
<dbReference type="InterPro" id="IPR014347">
    <property type="entry name" value="Tautomerase/MIF_sf"/>
</dbReference>
<evidence type="ECO:0000256" key="6">
    <source>
        <dbReference type="ARBA" id="ARBA00036735"/>
    </source>
</evidence>
<keyword evidence="4" id="KW-0964">Secreted</keyword>
<evidence type="ECO:0000313" key="13">
    <source>
        <dbReference type="EMBL" id="CAI9920504.1"/>
    </source>
</evidence>
<dbReference type="GO" id="GO:0004167">
    <property type="term" value="F:dopachrome isomerase activity"/>
    <property type="evidence" value="ECO:0007669"/>
    <property type="project" value="UniProtKB-EC"/>
</dbReference>
<organism evidence="14">
    <name type="scientific">Hexamita inflata</name>
    <dbReference type="NCBI Taxonomy" id="28002"/>
    <lineage>
        <taxon>Eukaryota</taxon>
        <taxon>Metamonada</taxon>
        <taxon>Diplomonadida</taxon>
        <taxon>Hexamitidae</taxon>
        <taxon>Hexamitinae</taxon>
        <taxon>Hexamita</taxon>
    </lineage>
</organism>
<evidence type="ECO:0000313" key="17">
    <source>
        <dbReference type="EMBL" id="CAL6061373.1"/>
    </source>
</evidence>
<dbReference type="EC" id="5.3.3.12" evidence="8"/>
<dbReference type="EMBL" id="CATOUU010000824">
    <property type="protein sequence ID" value="CAI9951399.1"/>
    <property type="molecule type" value="Genomic_DNA"/>
</dbReference>
<evidence type="ECO:0000256" key="10">
    <source>
        <dbReference type="ARBA" id="ARBA00041631"/>
    </source>
</evidence>
<dbReference type="GO" id="GO:0005615">
    <property type="term" value="C:extracellular space"/>
    <property type="evidence" value="ECO:0007669"/>
    <property type="project" value="UniProtKB-KW"/>
</dbReference>
<evidence type="ECO:0000256" key="8">
    <source>
        <dbReference type="ARBA" id="ARBA00038932"/>
    </source>
</evidence>
<dbReference type="EMBL" id="CAXDID020000234">
    <property type="protein sequence ID" value="CAL6061373.1"/>
    <property type="molecule type" value="Genomic_DNA"/>
</dbReference>
<evidence type="ECO:0000256" key="2">
    <source>
        <dbReference type="ARBA" id="ARBA00005851"/>
    </source>
</evidence>
<dbReference type="PANTHER" id="PTHR11954">
    <property type="entry name" value="D-DOPACHROME DECARBOXYLASE"/>
    <property type="match status" value="1"/>
</dbReference>
<dbReference type="AlphaFoldDB" id="A0AA86NUP8"/>
<evidence type="ECO:0000256" key="5">
    <source>
        <dbReference type="ARBA" id="ARBA00023235"/>
    </source>
</evidence>
<evidence type="ECO:0000313" key="18">
    <source>
        <dbReference type="EMBL" id="CAL6104142.1"/>
    </source>
</evidence>
<dbReference type="GO" id="GO:0005125">
    <property type="term" value="F:cytokine activity"/>
    <property type="evidence" value="ECO:0007669"/>
    <property type="project" value="UniProtKB-KW"/>
</dbReference>
<comment type="caution">
    <text evidence="14">The sequence shown here is derived from an EMBL/GenBank/DDBJ whole genome shotgun (WGS) entry which is preliminary data.</text>
</comment>
<sequence length="114" mass="12390">MPCAMISSNTKLDDNAARAFTMEISKVIARVMGKPEAYCMVGYQHSTMVFGGVDTPCAFVQLSAIGGIDAAKNNLTSKALTEAVAKYLQIEANRVYITFNDVKSYNWGFNGSTF</sequence>
<proteinExistence type="inferred from homology"/>
<evidence type="ECO:0000256" key="7">
    <source>
        <dbReference type="ARBA" id="ARBA00036823"/>
    </source>
</evidence>
<protein>
    <recommendedName>
        <fullName evidence="12">L-dopachrome isomerase</fullName>
        <ecNumber evidence="9">5.3.2.1</ecNumber>
        <ecNumber evidence="8">5.3.3.12</ecNumber>
    </recommendedName>
    <alternativeName>
        <fullName evidence="10">L-dopachrome tautomerase</fullName>
    </alternativeName>
    <alternativeName>
        <fullName evidence="11">Phenylpyruvate tautomerase</fullName>
    </alternativeName>
</protein>
<comment type="subcellular location">
    <subcellularLocation>
        <location evidence="1">Secreted</location>
    </subcellularLocation>
</comment>
<comment type="catalytic activity">
    <reaction evidence="6">
        <text>3-phenylpyruvate = enol-phenylpyruvate</text>
        <dbReference type="Rhea" id="RHEA:17097"/>
        <dbReference type="ChEBI" id="CHEBI:16815"/>
        <dbReference type="ChEBI" id="CHEBI:18005"/>
        <dbReference type="EC" id="5.3.2.1"/>
    </reaction>
</comment>